<geneLocation type="plasmid" evidence="1 2">
    <name>unnamed</name>
</geneLocation>
<evidence type="ECO:0000313" key="1">
    <source>
        <dbReference type="EMBL" id="WOT40703.1"/>
    </source>
</evidence>
<dbReference type="EMBL" id="CP137525">
    <property type="protein sequence ID" value="WOT40703.1"/>
    <property type="molecule type" value="Genomic_DNA"/>
</dbReference>
<protein>
    <submittedName>
        <fullName evidence="1">Uncharacterized protein</fullName>
    </submittedName>
</protein>
<keyword evidence="2" id="KW-1185">Reference proteome</keyword>
<organism evidence="1 2">
    <name type="scientific">Streptomyces coeruleorubidus</name>
    <dbReference type="NCBI Taxonomy" id="116188"/>
    <lineage>
        <taxon>Bacteria</taxon>
        <taxon>Bacillati</taxon>
        <taxon>Actinomycetota</taxon>
        <taxon>Actinomycetes</taxon>
        <taxon>Kitasatosporales</taxon>
        <taxon>Streptomycetaceae</taxon>
        <taxon>Streptomyces</taxon>
    </lineage>
</organism>
<evidence type="ECO:0000313" key="2">
    <source>
        <dbReference type="Proteomes" id="UP001305002"/>
    </source>
</evidence>
<dbReference type="RefSeq" id="WP_317928369.1">
    <property type="nucleotide sequence ID" value="NZ_CP137525.1"/>
</dbReference>
<accession>A0ABZ0KSE5</accession>
<reference evidence="1 2" key="1">
    <citation type="journal article" date="2021" name="J. Microbiol. Biotechnol.">
        <title>An Efficient Markerless Deletion System Suitable for the Industrial Strains of Streptomyces.</title>
        <authorList>
            <person name="Dong J."/>
            <person name="Wei J."/>
            <person name="Li H."/>
            <person name="Zhao S."/>
            <person name="Guan W."/>
        </authorList>
    </citation>
    <scope>NUCLEOTIDE SEQUENCE [LARGE SCALE GENOMIC DNA]</scope>
    <source>
        <strain evidence="1 2">CICC 11043</strain>
    </source>
</reference>
<name>A0ABZ0KSE5_STRC4</name>
<sequence length="49" mass="5340">MAAFHNAAAKADEHDDVTIGEFARTVLQRFDEYGELQGRLSTTSSGSTH</sequence>
<proteinExistence type="predicted"/>
<keyword evidence="1" id="KW-0614">Plasmid</keyword>
<reference evidence="1 2" key="2">
    <citation type="journal article" date="2024" name="Microb. Biotechnol.">
        <title>The involvement of multiple ABC transporters in daunorubicin efflux in Streptomyces coeruleorubidus.</title>
        <authorList>
            <person name="Dong J."/>
            <person name="Ning J."/>
            <person name="Tian Y."/>
            <person name="Li H."/>
            <person name="Chen H."/>
            <person name="Guan W."/>
        </authorList>
    </citation>
    <scope>NUCLEOTIDE SEQUENCE [LARGE SCALE GENOMIC DNA]</scope>
    <source>
        <strain evidence="1 2">CICC 11043</strain>
    </source>
</reference>
<dbReference type="Proteomes" id="UP001305002">
    <property type="component" value="Plasmid unnamed"/>
</dbReference>
<gene>
    <name evidence="1" type="ORF">R5U08_42195</name>
</gene>